<dbReference type="NCBIfam" id="TIGR01904">
    <property type="entry name" value="GSu_C4xC__C2xCH"/>
    <property type="match status" value="2"/>
</dbReference>
<name>A0ABM7XFB8_9BACT</name>
<organism evidence="1 2">
    <name type="scientific">Anaeromyxobacter paludicola</name>
    <dbReference type="NCBI Taxonomy" id="2918171"/>
    <lineage>
        <taxon>Bacteria</taxon>
        <taxon>Pseudomonadati</taxon>
        <taxon>Myxococcota</taxon>
        <taxon>Myxococcia</taxon>
        <taxon>Myxococcales</taxon>
        <taxon>Cystobacterineae</taxon>
        <taxon>Anaeromyxobacteraceae</taxon>
        <taxon>Anaeromyxobacter</taxon>
    </lineage>
</organism>
<dbReference type="Proteomes" id="UP001162734">
    <property type="component" value="Chromosome"/>
</dbReference>
<evidence type="ECO:0000313" key="2">
    <source>
        <dbReference type="Proteomes" id="UP001162734"/>
    </source>
</evidence>
<evidence type="ECO:0000313" key="1">
    <source>
        <dbReference type="EMBL" id="BDG10587.1"/>
    </source>
</evidence>
<dbReference type="InterPro" id="IPR010176">
    <property type="entry name" value="C4xCH_C2xCH_motif_GEOSU"/>
</dbReference>
<keyword evidence="2" id="KW-1185">Reference proteome</keyword>
<dbReference type="SUPFAM" id="SSF48695">
    <property type="entry name" value="Multiheme cytochromes"/>
    <property type="match status" value="2"/>
</dbReference>
<accession>A0ABM7XFB8</accession>
<dbReference type="InterPro" id="IPR036280">
    <property type="entry name" value="Multihaem_cyt_sf"/>
</dbReference>
<sequence length="346" mass="34929">MGRPLRAVLVLAAGLVGAGCGSSRETVVANDQTTCTTCHGMPPATGAHLAHVDPLGSGSPSGAVLQKPLDCDSCHFKPHAVNDPGHIVQANGQAVPKPAQVRFDLGPFGAKQPAAVFDPATRTCSNVYCHGGTGVSAGGILTAPRWEDPPSSAACGTCHGIPPTDHDPRIAQTACANCHAPSITPFGALDPATHLDGQVTLGTGVTGIHAAHVSSPISQGLACTECHVSPPSNVSIDFTGKLAATTGLTPAYDPNTGKCSSTYCHGNGTTTPSASPRTGLASTGGTTKTPVWVADGSSAQCNTCHGYPPTNHDPSQTSCGDCHTRTGGTNKVIKDKSAHVNGILDF</sequence>
<reference evidence="2" key="1">
    <citation type="journal article" date="2022" name="Int. J. Syst. Evol. Microbiol.">
        <title>Anaeromyxobacter oryzae sp. nov., Anaeromyxobacter diazotrophicus sp. nov. and Anaeromyxobacter paludicola sp. nov., isolated from paddy soils.</title>
        <authorList>
            <person name="Itoh H."/>
            <person name="Xu Z."/>
            <person name="Mise K."/>
            <person name="Masuda Y."/>
            <person name="Ushijima N."/>
            <person name="Hayakawa C."/>
            <person name="Shiratori Y."/>
            <person name="Senoo K."/>
        </authorList>
    </citation>
    <scope>NUCLEOTIDE SEQUENCE [LARGE SCALE GENOMIC DNA]</scope>
    <source>
        <strain evidence="2">Red630</strain>
    </source>
</reference>
<dbReference type="PROSITE" id="PS51257">
    <property type="entry name" value="PROKAR_LIPOPROTEIN"/>
    <property type="match status" value="1"/>
</dbReference>
<dbReference type="RefSeq" id="WP_248343092.1">
    <property type="nucleotide sequence ID" value="NZ_AP025592.1"/>
</dbReference>
<dbReference type="Gene3D" id="3.90.10.10">
    <property type="entry name" value="Cytochrome C3"/>
    <property type="match status" value="1"/>
</dbReference>
<dbReference type="Pfam" id="PF09698">
    <property type="entry name" value="GSu_C4xC__C2xCH"/>
    <property type="match status" value="2"/>
</dbReference>
<gene>
    <name evidence="1" type="ORF">AMPC_37000</name>
</gene>
<dbReference type="EMBL" id="AP025592">
    <property type="protein sequence ID" value="BDG10587.1"/>
    <property type="molecule type" value="Genomic_DNA"/>
</dbReference>
<proteinExistence type="predicted"/>
<protein>
    <submittedName>
        <fullName evidence="1">Uncharacterized protein</fullName>
    </submittedName>
</protein>